<keyword evidence="9" id="KW-1185">Reference proteome</keyword>
<dbReference type="OrthoDB" id="1470350at2759"/>
<keyword evidence="6" id="KW-0408">Iron</keyword>
<sequence>IFELNGNRIIQKFEKEVGKSSVDIYPFVTLYTLDVICESAMGTSIKAQENNNSNYVRSVQAMCRIIIERSISVLQMSDVTYFLTKNYYTQKKSLNILHRQTNSVIAKRRKELENKKKETNAHDMVVTERKKAFLDLLLEATVDGKPLTQEEIREEVDTFMFEGHDTTAAAISFSLFSIANHPDVQKRIYEEQHALFGENKNPVITYASLQSMKYLE</sequence>
<dbReference type="EMBL" id="QDEB01132112">
    <property type="protein sequence ID" value="RZB39005.1"/>
    <property type="molecule type" value="Genomic_DNA"/>
</dbReference>
<dbReference type="PANTHER" id="PTHR24291:SF187">
    <property type="entry name" value="CYTOCHROME P450 4AE1-RELATED"/>
    <property type="match status" value="1"/>
</dbReference>
<protein>
    <submittedName>
        <fullName evidence="8">p450 domain containing protein</fullName>
    </submittedName>
</protein>
<dbReference type="PANTHER" id="PTHR24291">
    <property type="entry name" value="CYTOCHROME P450 FAMILY 4"/>
    <property type="match status" value="1"/>
</dbReference>
<evidence type="ECO:0000256" key="2">
    <source>
        <dbReference type="ARBA" id="ARBA00010617"/>
    </source>
</evidence>
<dbReference type="GO" id="GO:0004497">
    <property type="term" value="F:monooxygenase activity"/>
    <property type="evidence" value="ECO:0007669"/>
    <property type="project" value="UniProtKB-KW"/>
</dbReference>
<dbReference type="GO" id="GO:0005506">
    <property type="term" value="F:iron ion binding"/>
    <property type="evidence" value="ECO:0007669"/>
    <property type="project" value="InterPro"/>
</dbReference>
<dbReference type="SUPFAM" id="SSF48264">
    <property type="entry name" value="Cytochrome P450"/>
    <property type="match status" value="1"/>
</dbReference>
<dbReference type="STRING" id="1661398.A0A482V7C4"/>
<keyword evidence="7" id="KW-0503">Monooxygenase</keyword>
<dbReference type="Gene3D" id="1.10.630.10">
    <property type="entry name" value="Cytochrome P450"/>
    <property type="match status" value="1"/>
</dbReference>
<gene>
    <name evidence="8" type="ORF">BDFB_014500</name>
</gene>
<proteinExistence type="inferred from homology"/>
<evidence type="ECO:0000313" key="8">
    <source>
        <dbReference type="EMBL" id="RZB39005.1"/>
    </source>
</evidence>
<evidence type="ECO:0000313" key="9">
    <source>
        <dbReference type="Proteomes" id="UP000292052"/>
    </source>
</evidence>
<evidence type="ECO:0000256" key="7">
    <source>
        <dbReference type="ARBA" id="ARBA00023033"/>
    </source>
</evidence>
<keyword evidence="5" id="KW-0560">Oxidoreductase</keyword>
<organism evidence="8 9">
    <name type="scientific">Asbolus verrucosus</name>
    <name type="common">Desert ironclad beetle</name>
    <dbReference type="NCBI Taxonomy" id="1661398"/>
    <lineage>
        <taxon>Eukaryota</taxon>
        <taxon>Metazoa</taxon>
        <taxon>Ecdysozoa</taxon>
        <taxon>Arthropoda</taxon>
        <taxon>Hexapoda</taxon>
        <taxon>Insecta</taxon>
        <taxon>Pterygota</taxon>
        <taxon>Neoptera</taxon>
        <taxon>Endopterygota</taxon>
        <taxon>Coleoptera</taxon>
        <taxon>Polyphaga</taxon>
        <taxon>Cucujiformia</taxon>
        <taxon>Tenebrionidae</taxon>
        <taxon>Pimeliinae</taxon>
        <taxon>Asbolus</taxon>
    </lineage>
</organism>
<evidence type="ECO:0000256" key="3">
    <source>
        <dbReference type="ARBA" id="ARBA00022617"/>
    </source>
</evidence>
<comment type="cofactor">
    <cofactor evidence="1">
        <name>heme</name>
        <dbReference type="ChEBI" id="CHEBI:30413"/>
    </cofactor>
</comment>
<dbReference type="AlphaFoldDB" id="A0A482V7C4"/>
<comment type="caution">
    <text evidence="8">The sequence shown here is derived from an EMBL/GenBank/DDBJ whole genome shotgun (WGS) entry which is preliminary data.</text>
</comment>
<dbReference type="InterPro" id="IPR001128">
    <property type="entry name" value="Cyt_P450"/>
</dbReference>
<dbReference type="InterPro" id="IPR036396">
    <property type="entry name" value="Cyt_P450_sf"/>
</dbReference>
<comment type="similarity">
    <text evidence="2">Belongs to the cytochrome P450 family.</text>
</comment>
<evidence type="ECO:0000256" key="4">
    <source>
        <dbReference type="ARBA" id="ARBA00022723"/>
    </source>
</evidence>
<dbReference type="Pfam" id="PF00067">
    <property type="entry name" value="p450"/>
    <property type="match status" value="1"/>
</dbReference>
<evidence type="ECO:0000256" key="1">
    <source>
        <dbReference type="ARBA" id="ARBA00001971"/>
    </source>
</evidence>
<reference evidence="8 9" key="1">
    <citation type="submission" date="2017-03" db="EMBL/GenBank/DDBJ databases">
        <title>Genome of the blue death feigning beetle - Asbolus verrucosus.</title>
        <authorList>
            <person name="Rider S.D."/>
        </authorList>
    </citation>
    <scope>NUCLEOTIDE SEQUENCE [LARGE SCALE GENOMIC DNA]</scope>
    <source>
        <strain evidence="8">Butters</strain>
        <tissue evidence="8">Head and leg muscle</tissue>
    </source>
</reference>
<accession>A0A482V7C4</accession>
<feature type="non-terminal residue" evidence="8">
    <location>
        <position position="216"/>
    </location>
</feature>
<keyword evidence="3" id="KW-0349">Heme</keyword>
<evidence type="ECO:0000256" key="6">
    <source>
        <dbReference type="ARBA" id="ARBA00023004"/>
    </source>
</evidence>
<dbReference type="Proteomes" id="UP000292052">
    <property type="component" value="Unassembled WGS sequence"/>
</dbReference>
<keyword evidence="4" id="KW-0479">Metal-binding</keyword>
<dbReference type="GO" id="GO:0016705">
    <property type="term" value="F:oxidoreductase activity, acting on paired donors, with incorporation or reduction of molecular oxygen"/>
    <property type="evidence" value="ECO:0007669"/>
    <property type="project" value="InterPro"/>
</dbReference>
<feature type="non-terminal residue" evidence="8">
    <location>
        <position position="1"/>
    </location>
</feature>
<dbReference type="GO" id="GO:0020037">
    <property type="term" value="F:heme binding"/>
    <property type="evidence" value="ECO:0007669"/>
    <property type="project" value="InterPro"/>
</dbReference>
<name>A0A482V7C4_ASBVE</name>
<dbReference type="InterPro" id="IPR050196">
    <property type="entry name" value="Cytochrome_P450_Monoox"/>
</dbReference>
<evidence type="ECO:0000256" key="5">
    <source>
        <dbReference type="ARBA" id="ARBA00023002"/>
    </source>
</evidence>